<dbReference type="RefSeq" id="WP_150965354.1">
    <property type="nucleotide sequence ID" value="NZ_VZZJ01000019.1"/>
</dbReference>
<sequence>MSLAQAILCTIPGIPDALRSAEAGTDQELTELIGALTFARWHLMNLQRERRFEEAQRCLRCSSGRGDAGGAA</sequence>
<gene>
    <name evidence="1" type="ORF">F6X51_19580</name>
</gene>
<dbReference type="AlphaFoldDB" id="A0A6N6MQI7"/>
<dbReference type="Proteomes" id="UP000441523">
    <property type="component" value="Unassembled WGS sequence"/>
</dbReference>
<keyword evidence="2" id="KW-1185">Reference proteome</keyword>
<protein>
    <submittedName>
        <fullName evidence="1">Uncharacterized protein</fullName>
    </submittedName>
</protein>
<evidence type="ECO:0000313" key="1">
    <source>
        <dbReference type="EMBL" id="KAB1071515.1"/>
    </source>
</evidence>
<comment type="caution">
    <text evidence="1">The sequence shown here is derived from an EMBL/GenBank/DDBJ whole genome shotgun (WGS) entry which is preliminary data.</text>
</comment>
<dbReference type="EMBL" id="VZZJ01000019">
    <property type="protein sequence ID" value="KAB1071515.1"/>
    <property type="molecule type" value="Genomic_DNA"/>
</dbReference>
<organism evidence="1 2">
    <name type="scientific">Methylobacterium planeticum</name>
    <dbReference type="NCBI Taxonomy" id="2615211"/>
    <lineage>
        <taxon>Bacteria</taxon>
        <taxon>Pseudomonadati</taxon>
        <taxon>Pseudomonadota</taxon>
        <taxon>Alphaproteobacteria</taxon>
        <taxon>Hyphomicrobiales</taxon>
        <taxon>Methylobacteriaceae</taxon>
        <taxon>Methylobacterium</taxon>
    </lineage>
</organism>
<name>A0A6N6MQI7_9HYPH</name>
<reference evidence="1 2" key="1">
    <citation type="submission" date="2019-09" db="EMBL/GenBank/DDBJ databases">
        <title>YIM 132548 draft genome.</title>
        <authorList>
            <person name="Jiang L."/>
        </authorList>
    </citation>
    <scope>NUCLEOTIDE SEQUENCE [LARGE SCALE GENOMIC DNA]</scope>
    <source>
        <strain evidence="1 2">YIM 132548</strain>
    </source>
</reference>
<evidence type="ECO:0000313" key="2">
    <source>
        <dbReference type="Proteomes" id="UP000441523"/>
    </source>
</evidence>
<accession>A0A6N6MQI7</accession>
<proteinExistence type="predicted"/>